<dbReference type="CDD" id="cd00063">
    <property type="entry name" value="FN3"/>
    <property type="match status" value="1"/>
</dbReference>
<feature type="domain" description="Cadherin" evidence="20">
    <location>
        <begin position="5678"/>
        <end position="5776"/>
    </location>
</feature>
<accession>A9UQP1</accession>
<dbReference type="InterPro" id="IPR050174">
    <property type="entry name" value="Protocadherin/Cadherin-CA"/>
</dbReference>
<feature type="domain" description="Cadherin" evidence="20">
    <location>
        <begin position="1070"/>
        <end position="1172"/>
    </location>
</feature>
<keyword evidence="14" id="KW-0325">Glycoprotein</keyword>
<feature type="domain" description="Cadherin" evidence="20">
    <location>
        <begin position="4647"/>
        <end position="4744"/>
    </location>
</feature>
<dbReference type="PROSITE" id="PS50056">
    <property type="entry name" value="TYR_PHOSPHATASE_2"/>
    <property type="match status" value="1"/>
</dbReference>
<evidence type="ECO:0000256" key="4">
    <source>
        <dbReference type="ARBA" id="ARBA00022692"/>
    </source>
</evidence>
<evidence type="ECO:0000256" key="11">
    <source>
        <dbReference type="ARBA" id="ARBA00022912"/>
    </source>
</evidence>
<feature type="domain" description="Cadherin" evidence="20">
    <location>
        <begin position="2490"/>
        <end position="2586"/>
    </location>
</feature>
<dbReference type="InterPro" id="IPR002126">
    <property type="entry name" value="Cadherin-like_dom"/>
</dbReference>
<evidence type="ECO:0000256" key="16">
    <source>
        <dbReference type="SAM" id="Phobius"/>
    </source>
</evidence>
<feature type="domain" description="Cadherin" evidence="20">
    <location>
        <begin position="1273"/>
        <end position="1373"/>
    </location>
</feature>
<dbReference type="CDD" id="cd00047">
    <property type="entry name" value="PTPc"/>
    <property type="match status" value="1"/>
</dbReference>
<feature type="domain" description="Cadherin" evidence="20">
    <location>
        <begin position="3822"/>
        <end position="3930"/>
    </location>
</feature>
<feature type="domain" description="Cadherin" evidence="20">
    <location>
        <begin position="4948"/>
        <end position="5045"/>
    </location>
</feature>
<feature type="domain" description="Cadherin" evidence="20">
    <location>
        <begin position="3314"/>
        <end position="3410"/>
    </location>
</feature>
<evidence type="ECO:0000256" key="7">
    <source>
        <dbReference type="ARBA" id="ARBA00022737"/>
    </source>
</evidence>
<feature type="domain" description="Cadherin" evidence="20">
    <location>
        <begin position="4846"/>
        <end position="4947"/>
    </location>
</feature>
<feature type="domain" description="Cadherin" evidence="20">
    <location>
        <begin position="2788"/>
        <end position="2899"/>
    </location>
</feature>
<dbReference type="Gene3D" id="3.90.190.10">
    <property type="entry name" value="Protein tyrosine phosphatase superfamily"/>
    <property type="match status" value="1"/>
</dbReference>
<evidence type="ECO:0000313" key="22">
    <source>
        <dbReference type="EMBL" id="EDQ93078.1"/>
    </source>
</evidence>
<evidence type="ECO:0000313" key="23">
    <source>
        <dbReference type="Proteomes" id="UP000001357"/>
    </source>
</evidence>
<dbReference type="SUPFAM" id="SSF52799">
    <property type="entry name" value="(Phosphotyrosine protein) phosphatases II"/>
    <property type="match status" value="1"/>
</dbReference>
<feature type="domain" description="Cadherin" evidence="20">
    <location>
        <begin position="1583"/>
        <end position="1695"/>
    </location>
</feature>
<dbReference type="InterPro" id="IPR020894">
    <property type="entry name" value="Cadherin_CS"/>
</dbReference>
<dbReference type="SUPFAM" id="SSF49265">
    <property type="entry name" value="Fibronectin type III"/>
    <property type="match status" value="1"/>
</dbReference>
<feature type="domain" description="Cadherin" evidence="20">
    <location>
        <begin position="1374"/>
        <end position="1483"/>
    </location>
</feature>
<dbReference type="PRINTS" id="PR00205">
    <property type="entry name" value="CADHERIN"/>
</dbReference>
<dbReference type="InterPro" id="IPR000387">
    <property type="entry name" value="Tyr_Pase_dom"/>
</dbReference>
<evidence type="ECO:0000256" key="14">
    <source>
        <dbReference type="ARBA" id="ARBA00023180"/>
    </source>
</evidence>
<feature type="domain" description="Cadherin" evidence="20">
    <location>
        <begin position="2900"/>
        <end position="3003"/>
    </location>
</feature>
<feature type="domain" description="Cadherin" evidence="20">
    <location>
        <begin position="1997"/>
        <end position="2099"/>
    </location>
</feature>
<evidence type="ECO:0000256" key="17">
    <source>
        <dbReference type="SAM" id="SignalP"/>
    </source>
</evidence>
<dbReference type="SMART" id="SM00112">
    <property type="entry name" value="CA"/>
    <property type="match status" value="54"/>
</dbReference>
<keyword evidence="11" id="KW-0904">Protein phosphatase</keyword>
<keyword evidence="13 16" id="KW-0472">Membrane</keyword>
<dbReference type="SMART" id="SM00194">
    <property type="entry name" value="PTPc"/>
    <property type="match status" value="1"/>
</dbReference>
<evidence type="ECO:0000256" key="9">
    <source>
        <dbReference type="ARBA" id="ARBA00022837"/>
    </source>
</evidence>
<dbReference type="EC" id="3.1.3.48" evidence="2"/>
<feature type="domain" description="Cadherin" evidence="20">
    <location>
        <begin position="3716"/>
        <end position="3821"/>
    </location>
</feature>
<keyword evidence="3" id="KW-1003">Cell membrane</keyword>
<dbReference type="GO" id="GO:0005886">
    <property type="term" value="C:plasma membrane"/>
    <property type="evidence" value="ECO:0000318"/>
    <property type="project" value="GO_Central"/>
</dbReference>
<evidence type="ECO:0000256" key="10">
    <source>
        <dbReference type="ARBA" id="ARBA00022889"/>
    </source>
</evidence>
<dbReference type="Proteomes" id="UP000001357">
    <property type="component" value="Unassembled WGS sequence"/>
</dbReference>
<feature type="domain" description="Cadherin" evidence="20">
    <location>
        <begin position="5046"/>
        <end position="5150"/>
    </location>
</feature>
<feature type="domain" description="Cadherin" evidence="20">
    <location>
        <begin position="4340"/>
        <end position="4439"/>
    </location>
</feature>
<dbReference type="FunFam" id="2.60.40.60:FF:000020">
    <property type="entry name" value="Dachsous cadherin-related 1b"/>
    <property type="match status" value="11"/>
</dbReference>
<evidence type="ECO:0000256" key="6">
    <source>
        <dbReference type="ARBA" id="ARBA00022729"/>
    </source>
</evidence>
<evidence type="ECO:0000256" key="1">
    <source>
        <dbReference type="ARBA" id="ARBA00004251"/>
    </source>
</evidence>
<gene>
    <name evidence="22" type="primary">MBCDH7</name>
    <name evidence="22" type="ORF">MONBRDRAFT_22472</name>
</gene>
<dbReference type="KEGG" id="mbr:MONBRDRAFT_22472"/>
<evidence type="ECO:0000256" key="12">
    <source>
        <dbReference type="ARBA" id="ARBA00022989"/>
    </source>
</evidence>
<feature type="domain" description="Tyrosine-protein phosphatase" evidence="18">
    <location>
        <begin position="6695"/>
        <end position="6959"/>
    </location>
</feature>
<keyword evidence="6 17" id="KW-0732">Signal</keyword>
<keyword evidence="10" id="KW-0130">Cell adhesion</keyword>
<feature type="domain" description="Cadherin" evidence="20">
    <location>
        <begin position="4238"/>
        <end position="4340"/>
    </location>
</feature>
<feature type="domain" description="Cadherin" evidence="20">
    <location>
        <begin position="3211"/>
        <end position="3313"/>
    </location>
</feature>
<dbReference type="FunFam" id="3.90.190.10:FF:000102">
    <property type="entry name" value="Receptor-type tyrosine-protein phosphatase"/>
    <property type="match status" value="1"/>
</dbReference>
<dbReference type="PRINTS" id="PR00700">
    <property type="entry name" value="PRTYPHPHTASE"/>
</dbReference>
<dbReference type="SMART" id="SM00736">
    <property type="entry name" value="CADG"/>
    <property type="match status" value="5"/>
</dbReference>
<keyword evidence="5" id="KW-0479">Metal-binding</keyword>
<feature type="domain" description="Cadherin" evidence="20">
    <location>
        <begin position="2206"/>
        <end position="2379"/>
    </location>
</feature>
<keyword evidence="23" id="KW-1185">Reference proteome</keyword>
<evidence type="ECO:0000259" key="20">
    <source>
        <dbReference type="PROSITE" id="PS50268"/>
    </source>
</evidence>
<dbReference type="PROSITE" id="PS50268">
    <property type="entry name" value="CADHERIN_2"/>
    <property type="match status" value="54"/>
</dbReference>
<feature type="domain" description="Cadherin" evidence="20">
    <location>
        <begin position="4752"/>
        <end position="4845"/>
    </location>
</feature>
<dbReference type="Pfam" id="PF00028">
    <property type="entry name" value="Cadherin"/>
    <property type="match status" value="40"/>
</dbReference>
<evidence type="ECO:0000256" key="15">
    <source>
        <dbReference type="ARBA" id="ARBA00051722"/>
    </source>
</evidence>
<feature type="domain" description="Cadherin" evidence="20">
    <location>
        <begin position="434"/>
        <end position="563"/>
    </location>
</feature>
<dbReference type="InParanoid" id="A9UQP1"/>
<feature type="domain" description="Fibronectin type-III" evidence="21">
    <location>
        <begin position="6361"/>
        <end position="6472"/>
    </location>
</feature>
<dbReference type="PROSITE" id="PS50853">
    <property type="entry name" value="FN3"/>
    <property type="match status" value="1"/>
</dbReference>
<feature type="domain" description="Cadherin" evidence="20">
    <location>
        <begin position="1705"/>
        <end position="1798"/>
    </location>
</feature>
<dbReference type="InterPro" id="IPR016130">
    <property type="entry name" value="Tyr_Pase_AS"/>
</dbReference>
<feature type="domain" description="Cadherin" evidence="20">
    <location>
        <begin position="869"/>
        <end position="973"/>
    </location>
</feature>
<keyword evidence="12 16" id="KW-1133">Transmembrane helix</keyword>
<dbReference type="PANTHER" id="PTHR24028">
    <property type="entry name" value="CADHERIN-87A"/>
    <property type="match status" value="1"/>
</dbReference>
<feature type="domain" description="Cadherin" evidence="20">
    <location>
        <begin position="5923"/>
        <end position="6010"/>
    </location>
</feature>
<feature type="domain" description="Cadherin" evidence="20">
    <location>
        <begin position="663"/>
        <end position="766"/>
    </location>
</feature>
<dbReference type="InterPro" id="IPR036116">
    <property type="entry name" value="FN3_sf"/>
</dbReference>
<evidence type="ECO:0000259" key="18">
    <source>
        <dbReference type="PROSITE" id="PS50055"/>
    </source>
</evidence>
<dbReference type="FunFam" id="2.60.40.60:FF:000015">
    <property type="entry name" value="FAT atypical cadherin 1"/>
    <property type="match status" value="3"/>
</dbReference>
<dbReference type="Gene3D" id="2.60.40.10">
    <property type="entry name" value="Immunoglobulins"/>
    <property type="match status" value="1"/>
</dbReference>
<evidence type="ECO:0000256" key="3">
    <source>
        <dbReference type="ARBA" id="ARBA00022475"/>
    </source>
</evidence>
<dbReference type="FunFam" id="2.60.40.60:FF:000092">
    <property type="entry name" value="Protocadherin 8"/>
    <property type="match status" value="5"/>
</dbReference>
<dbReference type="PROSITE" id="PS00232">
    <property type="entry name" value="CADHERIN_1"/>
    <property type="match status" value="29"/>
</dbReference>
<dbReference type="PROSITE" id="PS50055">
    <property type="entry name" value="TYR_PHOSPHATASE_PTP"/>
    <property type="match status" value="1"/>
</dbReference>
<feature type="domain" description="Cadherin" evidence="20">
    <location>
        <begin position="5474"/>
        <end position="5576"/>
    </location>
</feature>
<dbReference type="Pfam" id="PF00102">
    <property type="entry name" value="Y_phosphatase"/>
    <property type="match status" value="1"/>
</dbReference>
<feature type="domain" description="Cadherin" evidence="20">
    <location>
        <begin position="3931"/>
        <end position="4028"/>
    </location>
</feature>
<feature type="domain" description="Cadherin" evidence="20">
    <location>
        <begin position="3106"/>
        <end position="3211"/>
    </location>
</feature>
<dbReference type="RefSeq" id="XP_001742840.1">
    <property type="nucleotide sequence ID" value="XM_001742788.1"/>
</dbReference>
<feature type="transmembrane region" description="Helical" evidence="16">
    <location>
        <begin position="6489"/>
        <end position="6512"/>
    </location>
</feature>
<feature type="domain" description="Cadherin" evidence="20">
    <location>
        <begin position="5577"/>
        <end position="5677"/>
    </location>
</feature>
<proteinExistence type="predicted"/>
<comment type="subcellular location">
    <subcellularLocation>
        <location evidence="1">Cell membrane</location>
        <topology evidence="1">Single-pass type I membrane protein</topology>
    </subcellularLocation>
</comment>
<feature type="domain" description="Cadherin" evidence="20">
    <location>
        <begin position="3513"/>
        <end position="3612"/>
    </location>
</feature>
<dbReference type="GO" id="GO:0007156">
    <property type="term" value="P:homophilic cell adhesion via plasma membrane adhesion molecules"/>
    <property type="evidence" value="ECO:0007669"/>
    <property type="project" value="InterPro"/>
</dbReference>
<dbReference type="STRING" id="81824.A9UQP1"/>
<feature type="domain" description="Cadherin" evidence="20">
    <location>
        <begin position="4440"/>
        <end position="4541"/>
    </location>
</feature>
<feature type="domain" description="Cadherin" evidence="20">
    <location>
        <begin position="3407"/>
        <end position="3512"/>
    </location>
</feature>
<comment type="catalytic activity">
    <reaction evidence="15">
        <text>O-phospho-L-tyrosyl-[protein] + H2O = L-tyrosyl-[protein] + phosphate</text>
        <dbReference type="Rhea" id="RHEA:10684"/>
        <dbReference type="Rhea" id="RHEA-COMP:10136"/>
        <dbReference type="Rhea" id="RHEA-COMP:20101"/>
        <dbReference type="ChEBI" id="CHEBI:15377"/>
        <dbReference type="ChEBI" id="CHEBI:43474"/>
        <dbReference type="ChEBI" id="CHEBI:46858"/>
        <dbReference type="ChEBI" id="CHEBI:61978"/>
        <dbReference type="EC" id="3.1.3.48"/>
    </reaction>
</comment>
<dbReference type="InterPro" id="IPR003961">
    <property type="entry name" value="FN3_dom"/>
</dbReference>
<dbReference type="InterPro" id="IPR006644">
    <property type="entry name" value="Cadg"/>
</dbReference>
<dbReference type="eggNOG" id="KOG4228">
    <property type="taxonomic scope" value="Eukaryota"/>
</dbReference>
<dbReference type="GeneID" id="5887378"/>
<feature type="domain" description="Cadherin" evidence="20">
    <location>
        <begin position="1797"/>
        <end position="1896"/>
    </location>
</feature>
<feature type="domain" description="Cadherin" evidence="20">
    <location>
        <begin position="5370"/>
        <end position="5472"/>
    </location>
</feature>
<dbReference type="SMART" id="SM00404">
    <property type="entry name" value="PTPc_motif"/>
    <property type="match status" value="1"/>
</dbReference>
<feature type="domain" description="Cadherin" evidence="20">
    <location>
        <begin position="4132"/>
        <end position="4237"/>
    </location>
</feature>
<feature type="domain" description="Cadherin" evidence="20">
    <location>
        <begin position="1484"/>
        <end position="1583"/>
    </location>
</feature>
<reference evidence="22 23" key="1">
    <citation type="journal article" date="2008" name="Nature">
        <title>The genome of the choanoflagellate Monosiga brevicollis and the origin of metazoans.</title>
        <authorList>
            <consortium name="JGI Sequencing"/>
            <person name="King N."/>
            <person name="Westbrook M.J."/>
            <person name="Young S.L."/>
            <person name="Kuo A."/>
            <person name="Abedin M."/>
            <person name="Chapman J."/>
            <person name="Fairclough S."/>
            <person name="Hellsten U."/>
            <person name="Isogai Y."/>
            <person name="Letunic I."/>
            <person name="Marr M."/>
            <person name="Pincus D."/>
            <person name="Putnam N."/>
            <person name="Rokas A."/>
            <person name="Wright K.J."/>
            <person name="Zuzow R."/>
            <person name="Dirks W."/>
            <person name="Good M."/>
            <person name="Goodstein D."/>
            <person name="Lemons D."/>
            <person name="Li W."/>
            <person name="Lyons J.B."/>
            <person name="Morris A."/>
            <person name="Nichols S."/>
            <person name="Richter D.J."/>
            <person name="Salamov A."/>
            <person name="Bork P."/>
            <person name="Lim W.A."/>
            <person name="Manning G."/>
            <person name="Miller W.T."/>
            <person name="McGinnis W."/>
            <person name="Shapiro H."/>
            <person name="Tjian R."/>
            <person name="Grigoriev I.V."/>
            <person name="Rokhsar D."/>
        </authorList>
    </citation>
    <scope>NUCLEOTIDE SEQUENCE [LARGE SCALE GENOMIC DNA]</scope>
    <source>
        <strain evidence="23">MX1 / ATCC 50154</strain>
    </source>
</reference>
<feature type="chain" id="PRO_5002742320" description="protein-tyrosine-phosphatase" evidence="17">
    <location>
        <begin position="28"/>
        <end position="7042"/>
    </location>
</feature>
<dbReference type="FunFam" id="2.60.40.60:FF:000123">
    <property type="entry name" value="Protocadherin beta 4"/>
    <property type="match status" value="1"/>
</dbReference>
<dbReference type="GO" id="GO:0005509">
    <property type="term" value="F:calcium ion binding"/>
    <property type="evidence" value="ECO:0007669"/>
    <property type="project" value="InterPro"/>
</dbReference>
<dbReference type="InterPro" id="IPR013783">
    <property type="entry name" value="Ig-like_fold"/>
</dbReference>
<feature type="domain" description="Cadherin" evidence="20">
    <location>
        <begin position="2100"/>
        <end position="2205"/>
    </location>
</feature>
<keyword evidence="7" id="KW-0677">Repeat</keyword>
<dbReference type="EMBL" id="CH991543">
    <property type="protein sequence ID" value="EDQ93078.1"/>
    <property type="molecule type" value="Genomic_DNA"/>
</dbReference>
<keyword evidence="9" id="KW-0106">Calcium</keyword>
<dbReference type="CDD" id="cd11304">
    <property type="entry name" value="Cadherin_repeat"/>
    <property type="match status" value="52"/>
</dbReference>
<feature type="domain" description="Cadherin" evidence="20">
    <location>
        <begin position="2587"/>
        <end position="2689"/>
    </location>
</feature>
<feature type="domain" description="Cadherin" evidence="20">
    <location>
        <begin position="2689"/>
        <end position="2787"/>
    </location>
</feature>
<feature type="domain" description="Tyrosine specific protein phosphatases" evidence="19">
    <location>
        <begin position="6874"/>
        <end position="6950"/>
    </location>
</feature>
<feature type="domain" description="Cadherin" evidence="20">
    <location>
        <begin position="2380"/>
        <end position="2487"/>
    </location>
</feature>
<dbReference type="Gene3D" id="2.60.40.60">
    <property type="entry name" value="Cadherins"/>
    <property type="match status" value="54"/>
</dbReference>
<evidence type="ECO:0000259" key="21">
    <source>
        <dbReference type="PROSITE" id="PS50853"/>
    </source>
</evidence>
<feature type="domain" description="Cadherin" evidence="20">
    <location>
        <begin position="3003"/>
        <end position="3105"/>
    </location>
</feature>
<evidence type="ECO:0000256" key="13">
    <source>
        <dbReference type="ARBA" id="ARBA00023136"/>
    </source>
</evidence>
<feature type="domain" description="Cadherin" evidence="20">
    <location>
        <begin position="5151"/>
        <end position="5249"/>
    </location>
</feature>
<feature type="domain" description="Cadherin" evidence="20">
    <location>
        <begin position="5251"/>
        <end position="5369"/>
    </location>
</feature>
<dbReference type="SUPFAM" id="SSF49313">
    <property type="entry name" value="Cadherin-like"/>
    <property type="match status" value="54"/>
</dbReference>
<dbReference type="eggNOG" id="KOG1219">
    <property type="taxonomic scope" value="Eukaryota"/>
</dbReference>
<feature type="domain" description="Cadherin" evidence="20">
    <location>
        <begin position="6011"/>
        <end position="6118"/>
    </location>
</feature>
<name>A9UQP1_MONBE</name>
<evidence type="ECO:0000256" key="8">
    <source>
        <dbReference type="ARBA" id="ARBA00022801"/>
    </source>
</evidence>
<feature type="domain" description="Cadherin" evidence="20">
    <location>
        <begin position="972"/>
        <end position="1069"/>
    </location>
</feature>
<feature type="domain" description="Cadherin" evidence="20">
    <location>
        <begin position="1897"/>
        <end position="1995"/>
    </location>
</feature>
<feature type="domain" description="Cadherin" evidence="20">
    <location>
        <begin position="5777"/>
        <end position="5883"/>
    </location>
</feature>
<dbReference type="InterPro" id="IPR015919">
    <property type="entry name" value="Cadherin-like_sf"/>
</dbReference>
<feature type="domain" description="Cadherin" evidence="20">
    <location>
        <begin position="3613"/>
        <end position="3715"/>
    </location>
</feature>
<dbReference type="InterPro" id="IPR003595">
    <property type="entry name" value="Tyr_Pase_cat"/>
</dbReference>
<feature type="domain" description="Cadherin" evidence="20">
    <location>
        <begin position="4541"/>
        <end position="4646"/>
    </location>
</feature>
<organism evidence="22 23">
    <name type="scientific">Monosiga brevicollis</name>
    <name type="common">Choanoflagellate</name>
    <dbReference type="NCBI Taxonomy" id="81824"/>
    <lineage>
        <taxon>Eukaryota</taxon>
        <taxon>Choanoflagellata</taxon>
        <taxon>Craspedida</taxon>
        <taxon>Salpingoecidae</taxon>
        <taxon>Monosiga</taxon>
    </lineage>
</organism>
<dbReference type="InterPro" id="IPR029021">
    <property type="entry name" value="Prot-tyrosine_phosphatase-like"/>
</dbReference>
<protein>
    <recommendedName>
        <fullName evidence="2">protein-tyrosine-phosphatase</fullName>
        <ecNumber evidence="2">3.1.3.48</ecNumber>
    </recommendedName>
</protein>
<feature type="domain" description="Cadherin" evidence="20">
    <location>
        <begin position="767"/>
        <end position="868"/>
    </location>
</feature>
<dbReference type="GO" id="GO:0004725">
    <property type="term" value="F:protein tyrosine phosphatase activity"/>
    <property type="evidence" value="ECO:0007669"/>
    <property type="project" value="UniProtKB-EC"/>
</dbReference>
<feature type="domain" description="Cadherin" evidence="20">
    <location>
        <begin position="1173"/>
        <end position="1271"/>
    </location>
</feature>
<feature type="domain" description="Cadherin" evidence="20">
    <location>
        <begin position="4029"/>
        <end position="4132"/>
    </location>
</feature>
<dbReference type="PROSITE" id="PS00383">
    <property type="entry name" value="TYR_PHOSPHATASE_1"/>
    <property type="match status" value="1"/>
</dbReference>
<evidence type="ECO:0000256" key="5">
    <source>
        <dbReference type="ARBA" id="ARBA00022723"/>
    </source>
</evidence>
<dbReference type="InterPro" id="IPR000242">
    <property type="entry name" value="PTP_cat"/>
</dbReference>
<keyword evidence="4 16" id="KW-0812">Transmembrane</keyword>
<keyword evidence="8" id="KW-0378">Hydrolase</keyword>
<dbReference type="PANTHER" id="PTHR24028:SF328">
    <property type="entry name" value="CADHERIN-3"/>
    <property type="match status" value="1"/>
</dbReference>
<evidence type="ECO:0000256" key="2">
    <source>
        <dbReference type="ARBA" id="ARBA00013064"/>
    </source>
</evidence>
<feature type="signal peptide" evidence="17">
    <location>
        <begin position="1"/>
        <end position="27"/>
    </location>
</feature>
<feature type="domain" description="Cadherin" evidence="20">
    <location>
        <begin position="564"/>
        <end position="662"/>
    </location>
</feature>
<evidence type="ECO:0000259" key="19">
    <source>
        <dbReference type="PROSITE" id="PS50056"/>
    </source>
</evidence>
<sequence length="7042" mass="744186">MSSKPGATLVALVLAVVVALLVAPAVAVNITLEEGVLSEPYEIDLNVSAPAQGVTVSTIGTATVATPDDSAAGVPAFFPDKPWVEQGLEAENVAILPNNDLVLYGEGYVTFASSEGSTTSFVVSEPVDACVATWGSITYVAVANYRAGSNYRISSPIFANNGAGWTQVDAVETLGGQGCAFNVLDDALLLAFANSHDSSFTTSIQSFVYVLQDGSFQLRDTAATIGAQSVAPVTAGDAVGFVFGNVYDSESQSSSVASHLWLYDSNQLLESGASLTVGATHDVSSVTCLNNQSFVAVALQATGSFTSSVAVFSISPAGAAQTLSVVATTYAARDVTLFCDAQLSLLISQSEVDGSEAASAWYDWSVARGSFVAASRSLPAAQSVDMNQAGHIALVDRLASSRVIVYDMVRYSVADVIIHFANSQLYLDVEDDDEDEQSESLVITLAGASPAEIYLTLLDNDVTLFTVETLALNVSEDVANGTIVYTSLSNLVNSSGTVQFQLEDTTRTFAILGDDLILTQTLDRETIDSYLVRLEASQAGVDGVDALIIEVSVLDVNDNAPAYSQSAYYLFFNENSSVGTSLAMLPATDADLHAALVYSLSSSSQFALDSLTANLTSLVVFDADPVALSPISLQMTASDGTFSSSAAVTVVILDVNDNAPVFDQVQYQVTVPESTATGTQLARVQATDADRALVNRQLKYTLLNATDIVRVAASTGAITLIGALDYESQTSFVVAVQASDSAATPQRTTVYFRLLVSDVNDNGPRFSALSANFSFPESTTVGTTVFTTSAADPDTVGPRPTYSSNNLPAFFSLNSQSGALVLSIAVDYETAAASYAFEIVATDADNGLTATQSIQVQLLDVNDNAPEFVGSTTEFDVLESASVETVIARIEVRDADSGANGNVTLSIDATFSDAVVVIHPTTGVVSLTSSLDYEQDQEYFFRVLARDAGSPQQETIRDFRINVLDVNDNTPVADDLAISVWENATVGSVLAWIDARDADLTPAFRNISFTTNSPVVSIDSEGRVILEEALDYEADTFYEVTVFLSDGRFVSSMLLSLTVLDVNDNRPIFDGLPSSITLAEDLVTGTSVLTVTALDLDSGVNAALRYTLASDESFLTIGSVSGILTLDSALDFESLSSFSVNVTVTDMGSPALSTTAILQVMVLDVNDNSPVFPNQTLSETVDENTAGSIAFSGATDADAGDNGAVTYALVNDFGGLFSLSGTSLTHAQLDAEVATEYSVVVRATDGGTPALSSDLVLVISVQDLNDEAPIIAAPSVLQFSVREDDVFPTNLSTLTISDADVTASNRESELEVSENCAAFVEVQDTLLILRTIPDETPQLQCSVTTRNLNDPAMATTSPLTINIELLNKYTPVFVNLTDTMTVLENQAVGTVVGQVWVEDADLDENGAITFALLNATSFFSIAKGARVGNTTSATLYSQYRFDREAQATYLVALRASDGGADTKSATVTITVQIGDLNDNPPQFDQGSYSVSVSEALSVGTTVLQLTASDADVGENAAFFFERVSGSASFNTTLAGAIQVIAPLDYETQTFHTLTVAVLDESGSGALRTVQIYIVDENDNSPVFGALSKVVITEATSPGTSIEQVFATDADSGMNAALTYSIVSVVPSVTGETPSSQLFAMAPTTGVVTTTAPLDFEKVKAYNITVQATDAGVPPRATTSVFTVELTDVNDNAPALSAGFALAYNVSEDSAVGLTLFAAMPVTDADSGLNAALSFTLSSPYFAINASTGGVTLAAPIDYEQVQALALNVLVTDGGVPTRTLPVSLAITVLDVNDNAPMASNASFSVREDASVNAVLGTVSVSDADTGSNFVFVVPPSVPVIIAGDGTVTLSEPLDREQVASYDVLVTVYDQPAAPRNSAQFRLVVTVTDVNDNVPAFDSSYLAVNVTESSNSITVLGPYLATDPDVDNAIVYNLVQDGVVATRNATGHLLLDPLDRETVSAFNLTLVAFNPDKPASQGRLVIAVTVTDINDNVPEIPAAQLTNINVIEENTTGVLRTFAPVDADEGINAVITLSLANDYDGRFVLSPTYELSLTQQLDREAFPNGIDLVITVQDAGTPSLNSSASVHVNIIDVSDNAPVFANNTYTFSLPEGTYATSSVVGQVTATSSDSGANADVAYSVSPTTRFRINASTGVISTQPNMTFDRETIASHTLTVSAVSGPENKPLVAQVAVTVAIADINDNTPVLMAAPASLTLSEATAVGTTLHTFEATDADAGVNAALTWSLQDTNNGRFSINENGELKLERAFDFEAQPYHQLTVVVTDGGIPARSASTNMLIILTDANDETPQLQRCKCLSADQTNGAVAVSNTGVITLAKALDRETMAVLRFDVLVTDTGEPPLSNSTSIMITVSDVNDNAPAFADSDISIGVAEDEAIGFALVQLVATDADSGINAAVTLSVDAVSAERFHIDNDGYLRLSQRLDYEVRRAYNVTITATDGGFPALSSTALVRVHVTDVDDNAAVIVDPGVAIMAEDAPVQATVAILHFTDADTGINAQGTWSITAQTSAGQFGINASSGRLVLLKALDFEMLQEHEVSVQVTNQATGLASSVFVVEVDVTDVNDNAPICSESSYAFSIPENVANGVVGVITATDADSLGLSNASFVLNSSAFTVDSEGVVRTAMALDADNASSQYFSLSVIITDHQYPGPLSSVPCPVEITVVDVNDNAPLYTSSLSFVVAESAETGAVLGPLIFTDADSGNNGVVNVQLNNSHFAVSNNQLVLQAALDYEIVTSLAVAVQATDEGSPAQSTTVVVLVTVTDVNDNAPRFAKAEYTATINENVASAEVATLVVMDADNEPYAASHIFLNDSNTQCEQYLTVNSTSGAVALVAPLDYEVIQELSCTVAVVNILPLVGSAAAEPWATTLVRVSVVDLDDNAPAFTSVPDTVTVPENVPRGTIVHVFTGADADVFQSPAFSFVLALNTGAAPVTLAPNGTLYTSGDVDHEQLTEAPLIIRIQDDNNPLYFADANVTLLIEDVNDNAPVFNNANTLDVLEELSVGTTLSLLNVTDADAGANSQITYSILDSGSRLGINSTTGELRVLRRLNRESTDALVIIVTATDGGAPPRSTSQTITIQLTDINDNVPTFLSLAYYEQVGELTPVNTTVLQVEAVDADINDNAAIEYLLFGAAGSYFNLNSTTGTLAVQQSLLPLVGTTVTLEIMARHPIVTSSRSARNATVVIQILNENENAPVFQSSADISVLENVTTGTVIGQMVATDADEGANGEVRYSLTQGGSFVSIDAITGVLTLRSGLDYETRQRVEVTVVARDQGAIFQSSSVTFALIIVDVNDNGPQFAGTTATFSVLENTRATFMGLQVTDADSVPDFSLAIVDDITGVFAILPNATITMSDSLDREVVATVVFRAVATDSLGRTSQVTVTVTVLDENDNAPTFPQAVVNSTVREGDTLPSLGYVTATDADSGVNGQLTYSILSPTYGFTVDASTGLVTGTVPLDFETRPHLTLTIVATDGGSPALSSSVLVNVQVQDTNDHSPNFNASSITVTIDENVASDTLVVQVVATDLDANSILTYQLDAIGAALFNIDASSGEIFTDAPLDYEERQQVIMVVTAYDEDSRSDSITVVLNIRDLNDNVPVFSPSSYSTTVVETLQSDYLVAVVSATDADSGMYGTAGLQYSIVPSSGSHLFYLVGNYLYLRDNVDREVYPILNIMVQARDGGNLTATASVTVSMIDLNDNPPSFPNPNISLGIMENRPVGSFVGLANASDPDEGVNALIRYEMTGADAGLFAINTSTGAITTAAVFDREAREHYQVIVTARDAGNLASVFFDTATVEITILDENDNAPQIEQVPTAFTVREDAAVNTTLFGVVASDRDTGANAALRFELWNCAPATLMTCPFGFSGQQLLLIAPVDRETIDRYNLTVAVLDAAADAGPLNDTASVTVVIGDVNDNSPIFVQGVYNFSVAENTAPGVIGNVAATDADLGINALIRYESANASIASVGSDGTVYLVGHLDYEQAVEVSFYVWAFDSGNLSGSTLVHIMVQDVNDNAPVFSVPRIDIVLPENENRSSLASVVVTDADSGLNQQFDLSVTGEGAEYVVIERENATVRISVLAIDREEYSALNVSLLATDQGTPSQMSSLPISITVTDVNDNAPTGPATFEATVLENQPAGTIVARVPFTDADAGANGLLQFYLFDAATVGSNFLLQPLTGEIVTSRIFDREVQGRYEFRVIAQDSGTPSLSSTMNVTIIIGDLNDNRPRFTSTEFTAAVPEDINATVPALVLNATDADIGVNALLNFTLLSSDWADLFVDAGTGAIFLSADYETQTVITGTVKVENVNTTVSTYDVATFTINILDVNDVAPTVTVPTNVSVYENTLEAVILGSVTGTDPDTGLGGVITYSTNSSFFAINATTGVVTTIPNAPLDREAATVVELVIIATDGVHNTSATIFVTVLDRNDNPPIPTASVLYLEAAEDFVGELAIITGTDADEGANAVISYYIANSTAMARFAIDSVTGNLTCADLDYEESIREMIIVGLTDGLPGSNDSFVTINVNVTDVNDEAPVFDSTTYYDVFENEFDGAVVAQVVAFDRDTGSGGVVRYALTAADNCTAFFTVDPVTGVLETVTRLDRERQETFTCVVLAADQGSPSLSSTTTVDIVVLDRNDNEPSFEQTAYAFDVAELFLGQFASVSATDADTPANTNISFGLLEPSAAFGIDPLSGSLFTKIALDRETREMYELTLTVSDGQLSSTATALITVTDVNDNGPVVAGGTNGAVTENMPFNETVLQLIVTDADIGLNAEVNYTLLGNVSLFEMDHTGRLYTLGPLDRELQASYFLSVLVQNTAPPYFSTTATVSVTVLDINDNAPIFVAPPMSVSIPENAPLGLLPVELEVTDSDVGTNAQVTLSVFDPIGKIDIDASGQLLLIGELDREALAAFEIMIMAIDAGTPQLSTNITIMINVEDVNDNAPVFEQLVYEYDVPEDLALGPMGLYVHATESDLNETTTYAVEDNNYLGVNSSSGELILLAALDRESFVELFVQVSATDVVGNNATARVELTITDVNDNAPVFDLTSYSTSISEGQTGALLSVSATDADEGLAGTAGIRFRLVDNPNNLSLTVDATSGLITLTAAIDYEVLPNATFVVEAYNLLDSSLATSVEVTVVVLDVNDNAPAFTDGITSVSVTENAPLSTVMAQFTASDVDVSSTLLSFYLRSADGVFAVGEVTGVLSPLINLDRETRAAYAIIVGCSDGSFTVEKTVQVSVLDQNDNEPLFVGTTPSNLSLSEGAAIGDVFYTFAATDADLNSNITFALVNTTRAGVFAVSPDGVLSLASLLDYENWTMATVVVRADDNGGPAVTVGSNMTGAALTPCKGHCTDHVIVLNVEDANDNAPQFAVAYQEITISESLTVGTPVAQVNASDADSGVNAEVRFSVTMGGSIFAIDAVSGVLSVSGTLDFESEETIQVQIMATDQGTPALTATATVLVQLTDFNDNAPRFVSNLPTSIMVAEDTTPSNLGVWAASDLDSGINAVLSYSLQNDFSGLFALQSTTGLLSLEQSLDYEMRQAYDLTIIVQDSGTPSLSTSMVLRINVGNVNDNAPVFVPVSQTLEVEENAEFVTLVTVQATDADGDVLRYRLQPTEHADAFGLQATSGVLVLRDALDYEAVQQVDLVIEAYDTTANPLRATLNLTIHILNVNDNAPVFSRQLYSVDVSESTAIGTTILTTTATDLDASDTLTYTVSGAPGVVVINSTSGQLSTEAGLDYEQMQSYTLTVVAEDQGGLVGTALVYVTVLDVNDNHPQFASSAYAGAVPENAAANTAIAMSSVFEATDADLEVGNVVSYALENSSALFRIEAETGILYTTAPLDAEVQRVYSLWVRAIDNGSPPLSSALVAVVINVTDLNDNSPVFMDRGEGGVAFTPAQNGVRAQYELTTADDDCTDNFELCDVGRVLLTVAASDLDVGTNADITFTFATASTTLAIDASSGAISLTAGVDREVTEELEVVVVATDGGSPARAVEALVRLSVEDRNDNSPAFLQDAVNLTLAENTPANSVLVTLTATDPDESGAATVNYFLVDASNRIQTHDSFVVGQSSGIVSTRRSLDYETDAPTYELRVAAVDQDENLAVAIVRVALLDVNDLAPTISFGGATTVLISEIVRSELPVGGLLLEDGDGSDEFSMSAVAWSVSPTTSAFSVSSDYMASGSVVPIYVSNLAYVSTATNTYTLTARASNVGGTPSSGSVARQYRVVPFIDAAETEDARAVRFNLQRPSICDEFPEYDACSSARRRRNTLNLTRVEVWMRRNYDCTPELCLGQEGETIAMEDGYCWCQIFGPANADYNASADTYELDGLLPSTSYQFQLREYDEGNNLVYSSRSYSRQTLDFNVDSESVTVRQLTSRPSFNVSWTAPSEPNGQILGYRLCYCAPSIPRSDCSCSLDDAMAVPASGYTDFSWVVVPDQGETLEVGVNYSFVVQTRTLLNNEVVAVETDPMVLNTVNQNTSSTGSTSSNEAASSALIAAIVVVAVLGLLILVLVVMFLRRKDARTGTSNLGPAIFPMEDRTLGASTKTVTIDLDTLKRDMLQDSMTSLDQTGLSASSGAAVNGLGGSQWNYMTQERAEQFWSAPDGGLGASQEEPELMETSIPRRSFGLNTVRVMADGVGGVQVRNSPLAPPRSAATPNAAYHQHLSMLHARFAGEERTPTTVDASYLEAVVEERRVKNQIDAEFDAIKHDSESSPFTFKAATETYNVKKNRYGNVLPIDDTRVLLSHTGQLGSDYINANYIPSWTRDNAFIASQGPIASTVGDFWRMIWETNSSSIIMMTREVEEGRLKCYKYWPEPEVPMRVGGYSIVALDYTNLSPEYGVRTLRLIDLETNEARIIKQFDYFSWPDGGAPPTAVGFIRFVLDVKQHIEAARSGNEVGPPVVHCSAGIGRTGTFLAMYALMQRLESLGNVDVAATVAYLRMYRAGLVQTVVQYRFLYEAIVTYYKTNPQLYNMTRAATAAAQHNARAQASLDPQTVYGASGATANTSLYSSTSASSQQHELQTFQASSDDADDDFESLIQTLNTIV</sequence>